<dbReference type="EMBL" id="VIUW01000002">
    <property type="protein sequence ID" value="TWD15891.1"/>
    <property type="molecule type" value="Genomic_DNA"/>
</dbReference>
<keyword evidence="6" id="KW-0813">Transport</keyword>
<dbReference type="Proteomes" id="UP000315628">
    <property type="component" value="Unassembled WGS sequence"/>
</dbReference>
<dbReference type="Gene3D" id="1.10.3720.10">
    <property type="entry name" value="MetI-like"/>
    <property type="match status" value="1"/>
</dbReference>
<reference evidence="9 10" key="1">
    <citation type="submission" date="2019-06" db="EMBL/GenBank/DDBJ databases">
        <title>Sequencing the genomes of 1000 actinobacteria strains.</title>
        <authorList>
            <person name="Klenk H.-P."/>
        </authorList>
    </citation>
    <scope>NUCLEOTIDE SEQUENCE [LARGE SCALE GENOMIC DNA]</scope>
    <source>
        <strain evidence="9 10">DSM 18935</strain>
    </source>
</reference>
<evidence type="ECO:0000256" key="2">
    <source>
        <dbReference type="ARBA" id="ARBA00022692"/>
    </source>
</evidence>
<dbReference type="GO" id="GO:0055085">
    <property type="term" value="P:transmembrane transport"/>
    <property type="evidence" value="ECO:0007669"/>
    <property type="project" value="InterPro"/>
</dbReference>
<proteinExistence type="inferred from homology"/>
<dbReference type="AlphaFoldDB" id="A0A560WDZ7"/>
<evidence type="ECO:0000256" key="1">
    <source>
        <dbReference type="ARBA" id="ARBA00004141"/>
    </source>
</evidence>
<dbReference type="SUPFAM" id="SSF161098">
    <property type="entry name" value="MetI-like"/>
    <property type="match status" value="1"/>
</dbReference>
<feature type="transmembrane region" description="Helical" evidence="6">
    <location>
        <begin position="80"/>
        <end position="106"/>
    </location>
</feature>
<protein>
    <submittedName>
        <fullName evidence="9">Polar amino acid transport system permease protein</fullName>
    </submittedName>
</protein>
<dbReference type="CDD" id="cd06261">
    <property type="entry name" value="TM_PBP2"/>
    <property type="match status" value="1"/>
</dbReference>
<evidence type="ECO:0000256" key="5">
    <source>
        <dbReference type="ARBA" id="ARBA00023136"/>
    </source>
</evidence>
<feature type="transmembrane region" description="Helical" evidence="6">
    <location>
        <begin position="179"/>
        <end position="199"/>
    </location>
</feature>
<dbReference type="PROSITE" id="PS50928">
    <property type="entry name" value="ABC_TM1"/>
    <property type="match status" value="1"/>
</dbReference>
<sequence>MPASTEEAGSPPSREGGGGASPTDRPGPIDAVPVRHPGRYVAVAIIAMLAAMIISSFVTNERWDFPYAFRVMNYTPVLEGLLKGTIIATLGSMAIGITLGVVIGIMRLSDNPVLRVVGFLYTWFFRGVPRLVLVILFGTGIGYLYPTFDIGPLPFSQQLAEWLGLSSDLTLFSLNVNQISSTLIWGIIAMGLSEAAYMAEIARAGIMSVDDGQREAAAAIGMGPGLGMRRVILPQAMRVIIPPTGNETIAMLKDTSLLAYLPLATELFFQTQAIGNRTLKIMPALTAATMWYLVLTTVLMIGQFYLERHFSRGYGATRAQSKSATLRSRLIGLSEGGAK</sequence>
<dbReference type="RefSeq" id="WP_144856893.1">
    <property type="nucleotide sequence ID" value="NZ_BAAAYT010000001.1"/>
</dbReference>
<evidence type="ECO:0000256" key="7">
    <source>
        <dbReference type="SAM" id="MobiDB-lite"/>
    </source>
</evidence>
<evidence type="ECO:0000256" key="3">
    <source>
        <dbReference type="ARBA" id="ARBA00022970"/>
    </source>
</evidence>
<dbReference type="InterPro" id="IPR000515">
    <property type="entry name" value="MetI-like"/>
</dbReference>
<evidence type="ECO:0000256" key="6">
    <source>
        <dbReference type="RuleBase" id="RU363032"/>
    </source>
</evidence>
<feature type="transmembrane region" description="Helical" evidence="6">
    <location>
        <begin position="127"/>
        <end position="145"/>
    </location>
</feature>
<dbReference type="PANTHER" id="PTHR30614:SF0">
    <property type="entry name" value="L-CYSTINE TRANSPORT SYSTEM PERMEASE PROTEIN TCYL"/>
    <property type="match status" value="1"/>
</dbReference>
<dbReference type="GO" id="GO:0006865">
    <property type="term" value="P:amino acid transport"/>
    <property type="evidence" value="ECO:0007669"/>
    <property type="project" value="UniProtKB-KW"/>
</dbReference>
<feature type="transmembrane region" description="Helical" evidence="6">
    <location>
        <begin position="40"/>
        <end position="60"/>
    </location>
</feature>
<name>A0A560WDZ7_9MICO</name>
<keyword evidence="5 6" id="KW-0472">Membrane</keyword>
<dbReference type="OrthoDB" id="92598at2"/>
<accession>A0A560WDZ7</accession>
<organism evidence="9 10">
    <name type="scientific">Marihabitans asiaticum</name>
    <dbReference type="NCBI Taxonomy" id="415218"/>
    <lineage>
        <taxon>Bacteria</taxon>
        <taxon>Bacillati</taxon>
        <taxon>Actinomycetota</taxon>
        <taxon>Actinomycetes</taxon>
        <taxon>Micrococcales</taxon>
        <taxon>Intrasporangiaceae</taxon>
        <taxon>Marihabitans</taxon>
    </lineage>
</organism>
<feature type="domain" description="ABC transmembrane type-1" evidence="8">
    <location>
        <begin position="82"/>
        <end position="303"/>
    </location>
</feature>
<feature type="transmembrane region" description="Helical" evidence="6">
    <location>
        <begin position="284"/>
        <end position="306"/>
    </location>
</feature>
<keyword evidence="3" id="KW-0029">Amino-acid transport</keyword>
<comment type="caution">
    <text evidence="9">The sequence shown here is derived from an EMBL/GenBank/DDBJ whole genome shotgun (WGS) entry which is preliminary data.</text>
</comment>
<dbReference type="Pfam" id="PF00528">
    <property type="entry name" value="BPD_transp_1"/>
    <property type="match status" value="1"/>
</dbReference>
<gene>
    <name evidence="9" type="ORF">FB557_1428</name>
</gene>
<dbReference type="InterPro" id="IPR043429">
    <property type="entry name" value="ArtM/GltK/GlnP/TcyL/YhdX-like"/>
</dbReference>
<keyword evidence="4 6" id="KW-1133">Transmembrane helix</keyword>
<keyword evidence="2 6" id="KW-0812">Transmembrane</keyword>
<evidence type="ECO:0000256" key="4">
    <source>
        <dbReference type="ARBA" id="ARBA00022989"/>
    </source>
</evidence>
<evidence type="ECO:0000259" key="8">
    <source>
        <dbReference type="PROSITE" id="PS50928"/>
    </source>
</evidence>
<feature type="region of interest" description="Disordered" evidence="7">
    <location>
        <begin position="1"/>
        <end position="32"/>
    </location>
</feature>
<comment type="similarity">
    <text evidence="6">Belongs to the binding-protein-dependent transport system permease family.</text>
</comment>
<dbReference type="PANTHER" id="PTHR30614">
    <property type="entry name" value="MEMBRANE COMPONENT OF AMINO ACID ABC TRANSPORTER"/>
    <property type="match status" value="1"/>
</dbReference>
<dbReference type="GO" id="GO:0005886">
    <property type="term" value="C:plasma membrane"/>
    <property type="evidence" value="ECO:0007669"/>
    <property type="project" value="UniProtKB-SubCell"/>
</dbReference>
<evidence type="ECO:0000313" key="9">
    <source>
        <dbReference type="EMBL" id="TWD15891.1"/>
    </source>
</evidence>
<keyword evidence="10" id="KW-1185">Reference proteome</keyword>
<comment type="subcellular location">
    <subcellularLocation>
        <location evidence="6">Cell membrane</location>
        <topology evidence="6">Multi-pass membrane protein</topology>
    </subcellularLocation>
    <subcellularLocation>
        <location evidence="1">Membrane</location>
        <topology evidence="1">Multi-pass membrane protein</topology>
    </subcellularLocation>
</comment>
<dbReference type="InterPro" id="IPR035906">
    <property type="entry name" value="MetI-like_sf"/>
</dbReference>
<evidence type="ECO:0000313" key="10">
    <source>
        <dbReference type="Proteomes" id="UP000315628"/>
    </source>
</evidence>